<organism evidence="2 3">
    <name type="scientific">Corallococcus soli</name>
    <dbReference type="NCBI Taxonomy" id="2710757"/>
    <lineage>
        <taxon>Bacteria</taxon>
        <taxon>Pseudomonadati</taxon>
        <taxon>Myxococcota</taxon>
        <taxon>Myxococcia</taxon>
        <taxon>Myxococcales</taxon>
        <taxon>Cystobacterineae</taxon>
        <taxon>Myxococcaceae</taxon>
        <taxon>Corallococcus</taxon>
    </lineage>
</organism>
<dbReference type="SUPFAM" id="SSF54427">
    <property type="entry name" value="NTF2-like"/>
    <property type="match status" value="1"/>
</dbReference>
<name>A0ABR9PUQ0_9BACT</name>
<dbReference type="InterPro" id="IPR032710">
    <property type="entry name" value="NTF2-like_dom_sf"/>
</dbReference>
<evidence type="ECO:0000313" key="2">
    <source>
        <dbReference type="EMBL" id="MBE4751658.1"/>
    </source>
</evidence>
<proteinExistence type="predicted"/>
<keyword evidence="3" id="KW-1185">Reference proteome</keyword>
<dbReference type="InterPro" id="IPR037401">
    <property type="entry name" value="SnoaL-like"/>
</dbReference>
<protein>
    <submittedName>
        <fullName evidence="2">Nuclear transport factor 2 family protein</fullName>
    </submittedName>
</protein>
<dbReference type="EMBL" id="JAAIYO010000009">
    <property type="protein sequence ID" value="MBE4751658.1"/>
    <property type="molecule type" value="Genomic_DNA"/>
</dbReference>
<dbReference type="Proteomes" id="UP001516472">
    <property type="component" value="Unassembled WGS sequence"/>
</dbReference>
<reference evidence="2 3" key="1">
    <citation type="submission" date="2020-02" db="EMBL/GenBank/DDBJ databases">
        <authorList>
            <person name="Babadi Z.K."/>
            <person name="Risdian C."/>
            <person name="Ebrahimipour G.H."/>
            <person name="Wink J."/>
        </authorList>
    </citation>
    <scope>NUCLEOTIDE SEQUENCE [LARGE SCALE GENOMIC DNA]</scope>
    <source>
        <strain evidence="2 3">ZKHCc1 1396</strain>
    </source>
</reference>
<sequence>MDRTAAPSPDLTRVMDAHLALIGTDVERWLSLFADDAVVEFPYAPSLGASARLEGIKAIRGYFVPITKRFQGLAFTDLRRYPTTDPDVAWMEVHGTATLLPGHVHYEQDYVMRLHLREGRIVRYAEYWNPMAIPSSFMKEQA</sequence>
<evidence type="ECO:0000313" key="3">
    <source>
        <dbReference type="Proteomes" id="UP001516472"/>
    </source>
</evidence>
<evidence type="ECO:0000259" key="1">
    <source>
        <dbReference type="Pfam" id="PF12680"/>
    </source>
</evidence>
<comment type="caution">
    <text evidence="2">The sequence shown here is derived from an EMBL/GenBank/DDBJ whole genome shotgun (WGS) entry which is preliminary data.</text>
</comment>
<dbReference type="Pfam" id="PF12680">
    <property type="entry name" value="SnoaL_2"/>
    <property type="match status" value="1"/>
</dbReference>
<feature type="domain" description="SnoaL-like" evidence="1">
    <location>
        <begin position="21"/>
        <end position="124"/>
    </location>
</feature>
<dbReference type="RefSeq" id="WP_193428862.1">
    <property type="nucleotide sequence ID" value="NZ_CBCSIP010000137.1"/>
</dbReference>
<accession>A0ABR9PUQ0</accession>
<dbReference type="Gene3D" id="3.10.450.50">
    <property type="match status" value="1"/>
</dbReference>
<gene>
    <name evidence="2" type="ORF">G4177_26140</name>
</gene>